<organism evidence="2 3">
    <name type="scientific">Elysia crispata</name>
    <name type="common">lettuce slug</name>
    <dbReference type="NCBI Taxonomy" id="231223"/>
    <lineage>
        <taxon>Eukaryota</taxon>
        <taxon>Metazoa</taxon>
        <taxon>Spiralia</taxon>
        <taxon>Lophotrochozoa</taxon>
        <taxon>Mollusca</taxon>
        <taxon>Gastropoda</taxon>
        <taxon>Heterobranchia</taxon>
        <taxon>Euthyneura</taxon>
        <taxon>Panpulmonata</taxon>
        <taxon>Sacoglossa</taxon>
        <taxon>Placobranchoidea</taxon>
        <taxon>Plakobranchidae</taxon>
        <taxon>Elysia</taxon>
    </lineage>
</organism>
<reference evidence="2" key="1">
    <citation type="journal article" date="2023" name="G3 (Bethesda)">
        <title>A reference genome for the long-term kleptoplast-retaining sea slug Elysia crispata morphotype clarki.</title>
        <authorList>
            <person name="Eastman K.E."/>
            <person name="Pendleton A.L."/>
            <person name="Shaikh M.A."/>
            <person name="Suttiyut T."/>
            <person name="Ogas R."/>
            <person name="Tomko P."/>
            <person name="Gavelis G."/>
            <person name="Widhalm J.R."/>
            <person name="Wisecaver J.H."/>
        </authorList>
    </citation>
    <scope>NUCLEOTIDE SEQUENCE</scope>
    <source>
        <strain evidence="2">ECLA1</strain>
    </source>
</reference>
<feature type="region of interest" description="Disordered" evidence="1">
    <location>
        <begin position="1"/>
        <end position="41"/>
    </location>
</feature>
<comment type="caution">
    <text evidence="2">The sequence shown here is derived from an EMBL/GenBank/DDBJ whole genome shotgun (WGS) entry which is preliminary data.</text>
</comment>
<dbReference type="PANTHER" id="PTHR34070:SF1">
    <property type="entry name" value="DNA ALKYLATION REPAIR PROTEIN"/>
    <property type="match status" value="1"/>
</dbReference>
<dbReference type="Proteomes" id="UP001283361">
    <property type="component" value="Unassembled WGS sequence"/>
</dbReference>
<dbReference type="CDD" id="cd07064">
    <property type="entry name" value="AlkD_like_1"/>
    <property type="match status" value="1"/>
</dbReference>
<evidence type="ECO:0000313" key="3">
    <source>
        <dbReference type="Proteomes" id="UP001283361"/>
    </source>
</evidence>
<dbReference type="EMBL" id="JAWDGP010002226">
    <property type="protein sequence ID" value="KAK3784600.1"/>
    <property type="molecule type" value="Genomic_DNA"/>
</dbReference>
<evidence type="ECO:0000313" key="2">
    <source>
        <dbReference type="EMBL" id="KAK3784600.1"/>
    </source>
</evidence>
<protein>
    <recommendedName>
        <fullName evidence="4">DNA alkylation repair protein</fullName>
    </recommendedName>
</protein>
<dbReference type="Gene3D" id="1.25.40.290">
    <property type="entry name" value="ARM repeat domains"/>
    <property type="match status" value="1"/>
</dbReference>
<dbReference type="AlphaFoldDB" id="A0AAE1ABR0"/>
<name>A0AAE1ABR0_9GAST</name>
<dbReference type="Gene3D" id="1.20.1660.10">
    <property type="entry name" value="Hypothetical protein (EF3068)"/>
    <property type="match status" value="1"/>
</dbReference>
<dbReference type="InterPro" id="IPR014825">
    <property type="entry name" value="DNA_alkylation"/>
</dbReference>
<evidence type="ECO:0008006" key="4">
    <source>
        <dbReference type="Google" id="ProtNLM"/>
    </source>
</evidence>
<accession>A0AAE1ABR0</accession>
<proteinExistence type="predicted"/>
<dbReference type="SUPFAM" id="SSF48371">
    <property type="entry name" value="ARM repeat"/>
    <property type="match status" value="1"/>
</dbReference>
<keyword evidence="3" id="KW-1185">Reference proteome</keyword>
<gene>
    <name evidence="2" type="ORF">RRG08_003408</name>
</gene>
<dbReference type="InterPro" id="IPR016024">
    <property type="entry name" value="ARM-type_fold"/>
</dbReference>
<feature type="compositionally biased region" description="Basic residues" evidence="1">
    <location>
        <begin position="1"/>
        <end position="10"/>
    </location>
</feature>
<evidence type="ECO:0000256" key="1">
    <source>
        <dbReference type="SAM" id="MobiDB-lite"/>
    </source>
</evidence>
<sequence>MNNSRKRRGKSLQTKATNGGCASATVDDFPKSKRLRKDAKSKDLIQQDGPVGLDTVSSKTQAPCSMNEEELLKRFSVRREYLRKNNIASSTHVFRKLCDSFETSRDPAKATAMSKYLRFQFEFLGIQTPQRRELCKPLWKEIKVLNSSDLRTLICEAWLSPEREFQNFAVDLFEKECMRIYSDDGLGSAGYATSTLDFARQFLASPKSWWDTVDPLAYKVVGPLVKKYPEYLLSVMDAWNVSGVTWLARTSIIYQLGYGKDTDAERLFRYCLKVAHEEEFFIQKAIGWALRQHCRVDQEAVKAFVQKNKKKLSTLSIREALKHVK</sequence>
<dbReference type="Pfam" id="PF08713">
    <property type="entry name" value="DNA_alkylation"/>
    <property type="match status" value="1"/>
</dbReference>
<dbReference type="PANTHER" id="PTHR34070">
    <property type="entry name" value="ARMADILLO-TYPE FOLD"/>
    <property type="match status" value="1"/>
</dbReference>